<sequence length="85" mass="9353">MCDLLSGDTESLLSLFTHDVALSIDGGGKVKAARKSLYGAFKTTRFLLVVKHKAPEMFMYRLAHINGQPGIIKYQKDVPLLCNGL</sequence>
<comment type="caution">
    <text evidence="1">The sequence shown here is derived from an EMBL/GenBank/DDBJ whole genome shotgun (WGS) entry which is preliminary data.</text>
</comment>
<protein>
    <recommendedName>
        <fullName evidence="3">SnoaL-like domain-containing protein</fullName>
    </recommendedName>
</protein>
<evidence type="ECO:0000313" key="1">
    <source>
        <dbReference type="EMBL" id="GHO54590.1"/>
    </source>
</evidence>
<dbReference type="PANTHER" id="PTHR30173:SF36">
    <property type="entry name" value="ECF RNA POLYMERASE SIGMA FACTOR SIGJ"/>
    <property type="match status" value="1"/>
</dbReference>
<dbReference type="InterPro" id="IPR052704">
    <property type="entry name" value="ECF_Sigma-70_Domain"/>
</dbReference>
<reference evidence="1 2" key="1">
    <citation type="journal article" date="2021" name="Int. J. Syst. Evol. Microbiol.">
        <title>Reticulibacter mediterranei gen. nov., sp. nov., within the new family Reticulibacteraceae fam. nov., and Ktedonospora formicarum gen. nov., sp. nov., Ktedonobacter robiniae sp. nov., Dictyobacter formicarum sp. nov. and Dictyobacter arantiisoli sp. nov., belonging to the class Ktedonobacteria.</title>
        <authorList>
            <person name="Yabe S."/>
            <person name="Zheng Y."/>
            <person name="Wang C.M."/>
            <person name="Sakai Y."/>
            <person name="Abe K."/>
            <person name="Yokota A."/>
            <person name="Donadio S."/>
            <person name="Cavaletti L."/>
            <person name="Monciardini P."/>
        </authorList>
    </citation>
    <scope>NUCLEOTIDE SEQUENCE [LARGE SCALE GENOMIC DNA]</scope>
    <source>
        <strain evidence="1 2">SOSP1-30</strain>
    </source>
</reference>
<accession>A0ABQ3UPG1</accession>
<gene>
    <name evidence="1" type="ORF">KSB_30650</name>
</gene>
<keyword evidence="2" id="KW-1185">Reference proteome</keyword>
<dbReference type="RefSeq" id="WP_201371279.1">
    <property type="nucleotide sequence ID" value="NZ_BNJG01000001.1"/>
</dbReference>
<organism evidence="1 2">
    <name type="scientific">Ktedonobacter robiniae</name>
    <dbReference type="NCBI Taxonomy" id="2778365"/>
    <lineage>
        <taxon>Bacteria</taxon>
        <taxon>Bacillati</taxon>
        <taxon>Chloroflexota</taxon>
        <taxon>Ktedonobacteria</taxon>
        <taxon>Ktedonobacterales</taxon>
        <taxon>Ktedonobacteraceae</taxon>
        <taxon>Ktedonobacter</taxon>
    </lineage>
</organism>
<dbReference type="PANTHER" id="PTHR30173">
    <property type="entry name" value="SIGMA 19 FACTOR"/>
    <property type="match status" value="1"/>
</dbReference>
<dbReference type="Proteomes" id="UP000654345">
    <property type="component" value="Unassembled WGS sequence"/>
</dbReference>
<proteinExistence type="predicted"/>
<name>A0ABQ3UPG1_9CHLR</name>
<evidence type="ECO:0008006" key="3">
    <source>
        <dbReference type="Google" id="ProtNLM"/>
    </source>
</evidence>
<dbReference type="EMBL" id="BNJG01000001">
    <property type="protein sequence ID" value="GHO54590.1"/>
    <property type="molecule type" value="Genomic_DNA"/>
</dbReference>
<evidence type="ECO:0000313" key="2">
    <source>
        <dbReference type="Proteomes" id="UP000654345"/>
    </source>
</evidence>